<dbReference type="Proteomes" id="UP000230423">
    <property type="component" value="Unassembled WGS sequence"/>
</dbReference>
<dbReference type="Gene3D" id="2.10.25.10">
    <property type="entry name" value="Laminin"/>
    <property type="match status" value="2"/>
</dbReference>
<dbReference type="PANTHER" id="PTHR23259">
    <property type="entry name" value="RIDDLE"/>
    <property type="match status" value="1"/>
</dbReference>
<feature type="domain" description="TIL" evidence="4">
    <location>
        <begin position="27"/>
        <end position="76"/>
    </location>
</feature>
<keyword evidence="1" id="KW-0646">Protease inhibitor</keyword>
<organism evidence="5 6">
    <name type="scientific">Teladorsagia circumcincta</name>
    <name type="common">Brown stomach worm</name>
    <name type="synonym">Ostertagia circumcincta</name>
    <dbReference type="NCBI Taxonomy" id="45464"/>
    <lineage>
        <taxon>Eukaryota</taxon>
        <taxon>Metazoa</taxon>
        <taxon>Ecdysozoa</taxon>
        <taxon>Nematoda</taxon>
        <taxon>Chromadorea</taxon>
        <taxon>Rhabditida</taxon>
        <taxon>Rhabditina</taxon>
        <taxon>Rhabditomorpha</taxon>
        <taxon>Strongyloidea</taxon>
        <taxon>Trichostrongylidae</taxon>
        <taxon>Teladorsagia</taxon>
    </lineage>
</organism>
<dbReference type="GO" id="GO:0004867">
    <property type="term" value="F:serine-type endopeptidase inhibitor activity"/>
    <property type="evidence" value="ECO:0007669"/>
    <property type="project" value="UniProtKB-KW"/>
</dbReference>
<dbReference type="OrthoDB" id="5912264at2759"/>
<evidence type="ECO:0000256" key="3">
    <source>
        <dbReference type="ARBA" id="ARBA00023157"/>
    </source>
</evidence>
<dbReference type="InterPro" id="IPR051368">
    <property type="entry name" value="SerProtInhib-TIL_Domain"/>
</dbReference>
<feature type="non-terminal residue" evidence="5">
    <location>
        <position position="135"/>
    </location>
</feature>
<keyword evidence="6" id="KW-1185">Reference proteome</keyword>
<dbReference type="Pfam" id="PF01826">
    <property type="entry name" value="TIL"/>
    <property type="match status" value="1"/>
</dbReference>
<keyword evidence="3" id="KW-1015">Disulfide bond</keyword>
<evidence type="ECO:0000256" key="1">
    <source>
        <dbReference type="ARBA" id="ARBA00022690"/>
    </source>
</evidence>
<dbReference type="PANTHER" id="PTHR23259:SF70">
    <property type="entry name" value="ACCESSORY GLAND PROTEIN ACP62F-RELATED"/>
    <property type="match status" value="1"/>
</dbReference>
<sequence length="135" mass="14844">VIICMALMVIARNEEDQIAILRPVRRCFANEEFTECASMCPPTCRHPTPGFCSLRCVPGCQCKSGFMKNGNGACVANCTDTSSNICPENEEFKQCGTACEPSCENPKPMILIYDIISRSGYLAPKTRQESHSVIN</sequence>
<evidence type="ECO:0000313" key="5">
    <source>
        <dbReference type="EMBL" id="PIO61104.1"/>
    </source>
</evidence>
<dbReference type="SUPFAM" id="SSF57567">
    <property type="entry name" value="Serine protease inhibitors"/>
    <property type="match status" value="2"/>
</dbReference>
<dbReference type="EMBL" id="KZ354201">
    <property type="protein sequence ID" value="PIO61104.1"/>
    <property type="molecule type" value="Genomic_DNA"/>
</dbReference>
<keyword evidence="2" id="KW-0722">Serine protease inhibitor</keyword>
<evidence type="ECO:0000256" key="2">
    <source>
        <dbReference type="ARBA" id="ARBA00022900"/>
    </source>
</evidence>
<evidence type="ECO:0000313" key="6">
    <source>
        <dbReference type="Proteomes" id="UP000230423"/>
    </source>
</evidence>
<protein>
    <submittedName>
        <fullName evidence="5">Trypsin Inhibitor like cysteine rich domain protein</fullName>
    </submittedName>
</protein>
<feature type="non-terminal residue" evidence="5">
    <location>
        <position position="1"/>
    </location>
</feature>
<evidence type="ECO:0000259" key="4">
    <source>
        <dbReference type="Pfam" id="PF01826"/>
    </source>
</evidence>
<gene>
    <name evidence="5" type="ORF">TELCIR_17382</name>
</gene>
<dbReference type="InterPro" id="IPR036084">
    <property type="entry name" value="Ser_inhib-like_sf"/>
</dbReference>
<dbReference type="CDD" id="cd19941">
    <property type="entry name" value="TIL"/>
    <property type="match status" value="2"/>
</dbReference>
<dbReference type="InterPro" id="IPR002919">
    <property type="entry name" value="TIL_dom"/>
</dbReference>
<accession>A0A2G9TSZ2</accession>
<name>A0A2G9TSZ2_TELCI</name>
<dbReference type="AlphaFoldDB" id="A0A2G9TSZ2"/>
<reference evidence="5 6" key="1">
    <citation type="submission" date="2015-09" db="EMBL/GenBank/DDBJ databases">
        <title>Draft genome of the parasitic nematode Teladorsagia circumcincta isolate WARC Sus (inbred).</title>
        <authorList>
            <person name="Mitreva M."/>
        </authorList>
    </citation>
    <scope>NUCLEOTIDE SEQUENCE [LARGE SCALE GENOMIC DNA]</scope>
    <source>
        <strain evidence="5 6">S</strain>
    </source>
</reference>
<proteinExistence type="predicted"/>